<proteinExistence type="inferred from homology"/>
<name>A0A9X3F8J2_9BACT</name>
<comment type="caution">
    <text evidence="4">The sequence shown here is derived from an EMBL/GenBank/DDBJ whole genome shotgun (WGS) entry which is preliminary data.</text>
</comment>
<dbReference type="PROSITE" id="PS00086">
    <property type="entry name" value="CYTOCHROME_P450"/>
    <property type="match status" value="1"/>
</dbReference>
<keyword evidence="5" id="KW-1185">Reference proteome</keyword>
<keyword evidence="2" id="KW-0560">Oxidoreductase</keyword>
<evidence type="ECO:0000313" key="5">
    <source>
        <dbReference type="Proteomes" id="UP001150924"/>
    </source>
</evidence>
<evidence type="ECO:0000256" key="2">
    <source>
        <dbReference type="RuleBase" id="RU000461"/>
    </source>
</evidence>
<dbReference type="Gene3D" id="1.10.630.10">
    <property type="entry name" value="Cytochrome P450"/>
    <property type="match status" value="1"/>
</dbReference>
<comment type="similarity">
    <text evidence="1 2">Belongs to the cytochrome P450 family.</text>
</comment>
<dbReference type="PANTHER" id="PTHR46696">
    <property type="entry name" value="P450, PUTATIVE (EUROFUNG)-RELATED"/>
    <property type="match status" value="1"/>
</dbReference>
<sequence length="589" mass="65211">MSVDSAAKCPFTSTRNDSKSAAVVTQRIKIEPGAEHVRAFERAREVLLDKDLLQGGAGAEFVDTSDPDKAPVFFLDGAPHREKRTGIARFFTPKAITSRYHAIIERETARLLAQLRRDGRAQLDIISFELTVAVAANIVGLTDSDMPKMARRLALMLSAGWHHRLNVFARLAAGLRKGRAMLGFYVNDITLALRARRKAPQDDLLSELLARGASQRAILTECMTYAAAGMVTTREFIVMAAWHLFDDAALRADFLAGDEARQFAILNEILRLEPIASLLYRRKTHSADRGDEKYALDLRAIHEDEAAVGPCPRALDPDRAQRMKTNGAFLSFGAGAHHCPGKQVALHETRMFLDALLRVPGSARARARRRLVGDAAQLRAARRDRDLRPRLTRDLTSSICTCLMGQAWGSRARSHRRARSVTISATKSVSRSVHVARGGARRTRQHRARPVEDRDRPPRPRSSNHPAPRSRDFRPLRLSSLQPTRPDVLNTTASAVLEAADRSHDNTARREHDIDPREHDGRYPHWASSASPSAASTRRSIHARPENPGRSAGATPRWGQRGRALTKRMRTEASLLLAGPSVSSITALS</sequence>
<dbReference type="PANTHER" id="PTHR46696:SF1">
    <property type="entry name" value="CYTOCHROME P450 YJIB-RELATED"/>
    <property type="match status" value="1"/>
</dbReference>
<keyword evidence="2" id="KW-0349">Heme</keyword>
<feature type="compositionally biased region" description="Basic and acidic residues" evidence="3">
    <location>
        <begin position="449"/>
        <end position="458"/>
    </location>
</feature>
<reference evidence="4" key="1">
    <citation type="submission" date="2022-11" db="EMBL/GenBank/DDBJ databases">
        <title>Minimal conservation of predation-associated metabolite biosynthetic gene clusters underscores biosynthetic potential of Myxococcota including descriptions for ten novel species: Archangium lansinium sp. nov., Myxococcus landrumus sp. nov., Nannocystis bai.</title>
        <authorList>
            <person name="Ahearne A."/>
            <person name="Stevens C."/>
            <person name="Phillips K."/>
        </authorList>
    </citation>
    <scope>NUCLEOTIDE SEQUENCE</scope>
    <source>
        <strain evidence="4">Na p29</strain>
    </source>
</reference>
<dbReference type="GO" id="GO:0020037">
    <property type="term" value="F:heme binding"/>
    <property type="evidence" value="ECO:0007669"/>
    <property type="project" value="InterPro"/>
</dbReference>
<dbReference type="InterPro" id="IPR036396">
    <property type="entry name" value="Cyt_P450_sf"/>
</dbReference>
<dbReference type="RefSeq" id="WP_267777855.1">
    <property type="nucleotide sequence ID" value="NZ_JAPNKE010000002.1"/>
</dbReference>
<feature type="compositionally biased region" description="Low complexity" evidence="3">
    <location>
        <begin position="527"/>
        <end position="536"/>
    </location>
</feature>
<feature type="compositionally biased region" description="Basic residues" evidence="3">
    <location>
        <begin position="439"/>
        <end position="448"/>
    </location>
</feature>
<dbReference type="EMBL" id="JAPNKE010000002">
    <property type="protein sequence ID" value="MCY1013743.1"/>
    <property type="molecule type" value="Genomic_DNA"/>
</dbReference>
<dbReference type="GO" id="GO:0005506">
    <property type="term" value="F:iron ion binding"/>
    <property type="evidence" value="ECO:0007669"/>
    <property type="project" value="InterPro"/>
</dbReference>
<dbReference type="InterPro" id="IPR001128">
    <property type="entry name" value="Cyt_P450"/>
</dbReference>
<dbReference type="SUPFAM" id="SSF48264">
    <property type="entry name" value="Cytochrome P450"/>
    <property type="match status" value="1"/>
</dbReference>
<protein>
    <submittedName>
        <fullName evidence="4">Cytochrome P450</fullName>
    </submittedName>
</protein>
<dbReference type="AlphaFoldDB" id="A0A9X3F8J2"/>
<evidence type="ECO:0000256" key="3">
    <source>
        <dbReference type="SAM" id="MobiDB-lite"/>
    </source>
</evidence>
<feature type="compositionally biased region" description="Basic and acidic residues" evidence="3">
    <location>
        <begin position="499"/>
        <end position="523"/>
    </location>
</feature>
<accession>A0A9X3F8J2</accession>
<keyword evidence="2" id="KW-0479">Metal-binding</keyword>
<evidence type="ECO:0000313" key="4">
    <source>
        <dbReference type="EMBL" id="MCY1013743.1"/>
    </source>
</evidence>
<dbReference type="PRINTS" id="PR00359">
    <property type="entry name" value="BP450"/>
</dbReference>
<dbReference type="GO" id="GO:0016705">
    <property type="term" value="F:oxidoreductase activity, acting on paired donors, with incorporation or reduction of molecular oxygen"/>
    <property type="evidence" value="ECO:0007669"/>
    <property type="project" value="InterPro"/>
</dbReference>
<feature type="region of interest" description="Disordered" evidence="3">
    <location>
        <begin position="411"/>
        <end position="566"/>
    </location>
</feature>
<dbReference type="PRINTS" id="PR00385">
    <property type="entry name" value="P450"/>
</dbReference>
<dbReference type="Proteomes" id="UP001150924">
    <property type="component" value="Unassembled WGS sequence"/>
</dbReference>
<feature type="compositionally biased region" description="Polar residues" evidence="3">
    <location>
        <begin position="479"/>
        <end position="494"/>
    </location>
</feature>
<keyword evidence="2" id="KW-0408">Iron</keyword>
<dbReference type="InterPro" id="IPR002397">
    <property type="entry name" value="Cyt_P450_B"/>
</dbReference>
<dbReference type="Pfam" id="PF00067">
    <property type="entry name" value="p450"/>
    <property type="match status" value="1"/>
</dbReference>
<feature type="compositionally biased region" description="Polar residues" evidence="3">
    <location>
        <begin position="421"/>
        <end position="431"/>
    </location>
</feature>
<gene>
    <name evidence="4" type="ORF">OV079_51120</name>
</gene>
<organism evidence="4 5">
    <name type="scientific">Nannocystis pusilla</name>
    <dbReference type="NCBI Taxonomy" id="889268"/>
    <lineage>
        <taxon>Bacteria</taxon>
        <taxon>Pseudomonadati</taxon>
        <taxon>Myxococcota</taxon>
        <taxon>Polyangia</taxon>
        <taxon>Nannocystales</taxon>
        <taxon>Nannocystaceae</taxon>
        <taxon>Nannocystis</taxon>
    </lineage>
</organism>
<dbReference type="InterPro" id="IPR017972">
    <property type="entry name" value="Cyt_P450_CS"/>
</dbReference>
<dbReference type="GO" id="GO:0004497">
    <property type="term" value="F:monooxygenase activity"/>
    <property type="evidence" value="ECO:0007669"/>
    <property type="project" value="UniProtKB-KW"/>
</dbReference>
<evidence type="ECO:0000256" key="1">
    <source>
        <dbReference type="ARBA" id="ARBA00010617"/>
    </source>
</evidence>
<keyword evidence="2" id="KW-0503">Monooxygenase</keyword>
<dbReference type="CDD" id="cd00302">
    <property type="entry name" value="cytochrome_P450"/>
    <property type="match status" value="1"/>
</dbReference>